<evidence type="ECO:0000313" key="5">
    <source>
        <dbReference type="EMBL" id="BBO73661.1"/>
    </source>
</evidence>
<feature type="compositionally biased region" description="Low complexity" evidence="2">
    <location>
        <begin position="103"/>
        <end position="117"/>
    </location>
</feature>
<dbReference type="Pfam" id="PF05036">
    <property type="entry name" value="SPOR"/>
    <property type="match status" value="1"/>
</dbReference>
<dbReference type="InterPro" id="IPR007730">
    <property type="entry name" value="SPOR-like_dom"/>
</dbReference>
<evidence type="ECO:0000256" key="3">
    <source>
        <dbReference type="SAM" id="SignalP"/>
    </source>
</evidence>
<evidence type="ECO:0000259" key="4">
    <source>
        <dbReference type="PROSITE" id="PS51724"/>
    </source>
</evidence>
<dbReference type="OrthoDB" id="5418328at2"/>
<feature type="coiled-coil region" evidence="1">
    <location>
        <begin position="172"/>
        <end position="212"/>
    </location>
</feature>
<dbReference type="Proteomes" id="UP000427769">
    <property type="component" value="Chromosome"/>
</dbReference>
<evidence type="ECO:0000256" key="2">
    <source>
        <dbReference type="SAM" id="MobiDB-lite"/>
    </source>
</evidence>
<dbReference type="PROSITE" id="PS51724">
    <property type="entry name" value="SPOR"/>
    <property type="match status" value="1"/>
</dbReference>
<feature type="compositionally biased region" description="Pro residues" evidence="2">
    <location>
        <begin position="135"/>
        <end position="146"/>
    </location>
</feature>
<accession>A0A5K7Z2A8</accession>
<evidence type="ECO:0000313" key="6">
    <source>
        <dbReference type="Proteomes" id="UP000427769"/>
    </source>
</evidence>
<organism evidence="5 6">
    <name type="scientific">Desulfosarcina widdelii</name>
    <dbReference type="NCBI Taxonomy" id="947919"/>
    <lineage>
        <taxon>Bacteria</taxon>
        <taxon>Pseudomonadati</taxon>
        <taxon>Thermodesulfobacteriota</taxon>
        <taxon>Desulfobacteria</taxon>
        <taxon>Desulfobacterales</taxon>
        <taxon>Desulfosarcinaceae</taxon>
        <taxon>Desulfosarcina</taxon>
    </lineage>
</organism>
<dbReference type="InterPro" id="IPR036680">
    <property type="entry name" value="SPOR-like_sf"/>
</dbReference>
<gene>
    <name evidence="5" type="ORF">DSCW_10780</name>
</gene>
<name>A0A5K7Z2A8_9BACT</name>
<proteinExistence type="predicted"/>
<keyword evidence="6" id="KW-1185">Reference proteome</keyword>
<feature type="chain" id="PRO_5024324777" description="SPOR domain-containing protein" evidence="3">
    <location>
        <begin position="24"/>
        <end position="491"/>
    </location>
</feature>
<feature type="region of interest" description="Disordered" evidence="2">
    <location>
        <begin position="103"/>
        <end position="156"/>
    </location>
</feature>
<dbReference type="EMBL" id="AP021875">
    <property type="protein sequence ID" value="BBO73661.1"/>
    <property type="molecule type" value="Genomic_DNA"/>
</dbReference>
<protein>
    <recommendedName>
        <fullName evidence="4">SPOR domain-containing protein</fullName>
    </recommendedName>
</protein>
<keyword evidence="1" id="KW-0175">Coiled coil</keyword>
<evidence type="ECO:0000256" key="1">
    <source>
        <dbReference type="SAM" id="Coils"/>
    </source>
</evidence>
<reference evidence="5 6" key="1">
    <citation type="submission" date="2019-11" db="EMBL/GenBank/DDBJ databases">
        <title>Comparative genomics of hydrocarbon-degrading Desulfosarcina strains.</title>
        <authorList>
            <person name="Watanabe M."/>
            <person name="Kojima H."/>
            <person name="Fukui M."/>
        </authorList>
    </citation>
    <scope>NUCLEOTIDE SEQUENCE [LARGE SCALE GENOMIC DNA]</scope>
    <source>
        <strain evidence="5 6">PP31</strain>
    </source>
</reference>
<dbReference type="Gene3D" id="3.30.70.1070">
    <property type="entry name" value="Sporulation related repeat"/>
    <property type="match status" value="1"/>
</dbReference>
<sequence>MVKMRTFFAVTIILTLFCTSAFGQDTTYTVQVAACERLDSAESIVKDLEAKGYSPYIKETADQNGKTWFIVRLEDFSLKGAAEASASEFNADTGSTAVVTTTAAAEPAQPVAETEAVSPSPSPQEVAKPSEPKPVVVPPAPAPPSQPAVAQPTEQAPAVMAIDEPPQSDRRMDELQKELESLQEEMKQIREQQEARRKLEITEDEKAAKEKEILQAAGREYTTMKSNTLGLELNFNYQYYSYDVITQATEVEQHANHNLTSSIFTEYAVLDNMTLNLNVPFSYKWDNTGTDVAKEVTDLGDVSVGFQYQPLRSGGTLPTTILFGSFTFDMGRSPYEINVDKDLATGNGYYSAAAGLSMSKTIDPIIAFGNVSYNYTFKAESLNQPRNGLTLREVDPGDSISGTLGMGFALSYNVSMNFSYQYTYRFSSTYTWEEIADTYSGSQTQSMLYIGTGWRFTPKTSLNMKVGIGLTDEDPDFVVSFRLPFEFDLSD</sequence>
<dbReference type="AlphaFoldDB" id="A0A5K7Z2A8"/>
<keyword evidence="3" id="KW-0732">Signal</keyword>
<feature type="domain" description="SPOR" evidence="4">
    <location>
        <begin position="22"/>
        <end position="102"/>
    </location>
</feature>
<dbReference type="SUPFAM" id="SSF110997">
    <property type="entry name" value="Sporulation related repeat"/>
    <property type="match status" value="1"/>
</dbReference>
<dbReference type="KEGG" id="dwd:DSCW_10780"/>
<feature type="signal peptide" evidence="3">
    <location>
        <begin position="1"/>
        <end position="23"/>
    </location>
</feature>
<dbReference type="GO" id="GO:0042834">
    <property type="term" value="F:peptidoglycan binding"/>
    <property type="evidence" value="ECO:0007669"/>
    <property type="project" value="InterPro"/>
</dbReference>